<keyword evidence="8" id="KW-1185">Reference proteome</keyword>
<proteinExistence type="predicted"/>
<evidence type="ECO:0000259" key="6">
    <source>
        <dbReference type="Pfam" id="PF14378"/>
    </source>
</evidence>
<dbReference type="InterPro" id="IPR052185">
    <property type="entry name" value="IPC_Synthase-Related"/>
</dbReference>
<sequence length="254" mass="27161">MLRRPGIRELVVFGLAYLLYNAGRWATNGDVDLALANARWVVDFQGGLGVEHAVQGALDTPVVQWLLSHVYLAAQIVVLPLALLAFYRWRPSLYRPLRTTVIATWMLALVVYALFPVAPPRLAGVGLADWVSQQSAVALAGHSTLFYNPIAAVPSLHCGFAFALGIAGAAATSRPWLRGLALLWGPLVSLSTIATGNHYVFDLVAGLAVTALGAAVALTFAARSAGERGGERRPRAHAELHKGTREVALDRLLA</sequence>
<evidence type="ECO:0000256" key="2">
    <source>
        <dbReference type="ARBA" id="ARBA00022692"/>
    </source>
</evidence>
<dbReference type="SUPFAM" id="SSF48317">
    <property type="entry name" value="Acid phosphatase/Vanadium-dependent haloperoxidase"/>
    <property type="match status" value="1"/>
</dbReference>
<feature type="transmembrane region" description="Helical" evidence="5">
    <location>
        <begin position="176"/>
        <end position="194"/>
    </location>
</feature>
<evidence type="ECO:0000256" key="4">
    <source>
        <dbReference type="ARBA" id="ARBA00023136"/>
    </source>
</evidence>
<feature type="transmembrane region" description="Helical" evidence="5">
    <location>
        <begin position="146"/>
        <end position="169"/>
    </location>
</feature>
<name>A0A660L044_9ACTN</name>
<reference evidence="7 8" key="1">
    <citation type="submission" date="2018-10" db="EMBL/GenBank/DDBJ databases">
        <title>Genomic Encyclopedia of Archaeal and Bacterial Type Strains, Phase II (KMG-II): from individual species to whole genera.</title>
        <authorList>
            <person name="Goeker M."/>
        </authorList>
    </citation>
    <scope>NUCLEOTIDE SEQUENCE [LARGE SCALE GENOMIC DNA]</scope>
    <source>
        <strain evidence="7 8">DSM 14954</strain>
    </source>
</reference>
<accession>A0A660L044</accession>
<dbReference type="OrthoDB" id="5241565at2"/>
<keyword evidence="3 5" id="KW-1133">Transmembrane helix</keyword>
<evidence type="ECO:0000256" key="1">
    <source>
        <dbReference type="ARBA" id="ARBA00004141"/>
    </source>
</evidence>
<feature type="domain" description="Inositolphosphotransferase Aur1/Ipt1" evidence="6">
    <location>
        <begin position="42"/>
        <end position="215"/>
    </location>
</feature>
<gene>
    <name evidence="7" type="ORF">C8N24_5257</name>
</gene>
<comment type="subcellular location">
    <subcellularLocation>
        <location evidence="1">Membrane</location>
        <topology evidence="1">Multi-pass membrane protein</topology>
    </subcellularLocation>
</comment>
<evidence type="ECO:0000313" key="8">
    <source>
        <dbReference type="Proteomes" id="UP000278962"/>
    </source>
</evidence>
<dbReference type="AlphaFoldDB" id="A0A660L044"/>
<evidence type="ECO:0000256" key="3">
    <source>
        <dbReference type="ARBA" id="ARBA00022989"/>
    </source>
</evidence>
<organism evidence="7 8">
    <name type="scientific">Solirubrobacter pauli</name>
    <dbReference type="NCBI Taxonomy" id="166793"/>
    <lineage>
        <taxon>Bacteria</taxon>
        <taxon>Bacillati</taxon>
        <taxon>Actinomycetota</taxon>
        <taxon>Thermoleophilia</taxon>
        <taxon>Solirubrobacterales</taxon>
        <taxon>Solirubrobacteraceae</taxon>
        <taxon>Solirubrobacter</taxon>
    </lineage>
</organism>
<dbReference type="Proteomes" id="UP000278962">
    <property type="component" value="Unassembled WGS sequence"/>
</dbReference>
<evidence type="ECO:0000313" key="7">
    <source>
        <dbReference type="EMBL" id="RKQ87236.1"/>
    </source>
</evidence>
<dbReference type="PANTHER" id="PTHR31310:SF7">
    <property type="entry name" value="PA-PHOSPHATASE RELATED-FAMILY PROTEIN DDB_G0268928"/>
    <property type="match status" value="1"/>
</dbReference>
<dbReference type="InterPro" id="IPR036938">
    <property type="entry name" value="PAP2/HPO_sf"/>
</dbReference>
<feature type="transmembrane region" description="Helical" evidence="5">
    <location>
        <begin position="200"/>
        <end position="222"/>
    </location>
</feature>
<dbReference type="PANTHER" id="PTHR31310">
    <property type="match status" value="1"/>
</dbReference>
<dbReference type="RefSeq" id="WP_147447995.1">
    <property type="nucleotide sequence ID" value="NZ_RBIL01000002.1"/>
</dbReference>
<evidence type="ECO:0000256" key="5">
    <source>
        <dbReference type="SAM" id="Phobius"/>
    </source>
</evidence>
<dbReference type="Pfam" id="PF14378">
    <property type="entry name" value="PAP2_3"/>
    <property type="match status" value="1"/>
</dbReference>
<dbReference type="EMBL" id="RBIL01000002">
    <property type="protein sequence ID" value="RKQ87236.1"/>
    <property type="molecule type" value="Genomic_DNA"/>
</dbReference>
<dbReference type="InterPro" id="IPR026841">
    <property type="entry name" value="Aur1/Ipt1"/>
</dbReference>
<protein>
    <submittedName>
        <fullName evidence="7">PAP2 superfamily protein</fullName>
    </submittedName>
</protein>
<keyword evidence="2 5" id="KW-0812">Transmembrane</keyword>
<dbReference type="GO" id="GO:0016020">
    <property type="term" value="C:membrane"/>
    <property type="evidence" value="ECO:0007669"/>
    <property type="project" value="UniProtKB-SubCell"/>
</dbReference>
<dbReference type="Gene3D" id="1.20.144.10">
    <property type="entry name" value="Phosphatidic acid phosphatase type 2/haloperoxidase"/>
    <property type="match status" value="1"/>
</dbReference>
<keyword evidence="4 5" id="KW-0472">Membrane</keyword>
<feature type="transmembrane region" description="Helical" evidence="5">
    <location>
        <begin position="62"/>
        <end position="87"/>
    </location>
</feature>
<dbReference type="CDD" id="cd03386">
    <property type="entry name" value="PAP2_Aur1_like"/>
    <property type="match status" value="1"/>
</dbReference>
<feature type="transmembrane region" description="Helical" evidence="5">
    <location>
        <begin position="99"/>
        <end position="118"/>
    </location>
</feature>
<comment type="caution">
    <text evidence="7">The sequence shown here is derived from an EMBL/GenBank/DDBJ whole genome shotgun (WGS) entry which is preliminary data.</text>
</comment>